<keyword evidence="2" id="KW-1185">Reference proteome</keyword>
<gene>
    <name evidence="1" type="ORF">B0T11DRAFT_348204</name>
</gene>
<dbReference type="Proteomes" id="UP000813385">
    <property type="component" value="Unassembled WGS sequence"/>
</dbReference>
<sequence length="275" mass="31929">MTLPKRAHYFDPRRHTYAYEQDFVPGCLYLMLMVPDSVFYGERTHDYPALPPEDVRYTTYDAVAANSKGEALEEFDWELYWHQGPEGGKIYRIEKNDNAPPNYGYERIDVEDIRNIPQCVGFIRLLSTRESAVADVERCVDWTTRSAAQGCRRTFAWATMCIHRIRRHFHPQEGLVALDFYSFDMSVFVVEVLTFAYGHIEAAMKGKRIRSPITPSWFNFDITHNTLKASLPAPRCNALSRRSRWFNQHPESDWYIAAKNRPQMAAEEDGLDTAV</sequence>
<accession>A0A8K0TPP6</accession>
<dbReference type="OrthoDB" id="4973143at2759"/>
<dbReference type="AlphaFoldDB" id="A0A8K0TPP6"/>
<evidence type="ECO:0000313" key="1">
    <source>
        <dbReference type="EMBL" id="KAH7367027.1"/>
    </source>
</evidence>
<protein>
    <submittedName>
        <fullName evidence="1">Uncharacterized protein</fullName>
    </submittedName>
</protein>
<proteinExistence type="predicted"/>
<name>A0A8K0TPP6_9PEZI</name>
<dbReference type="EMBL" id="JAGPXD010000002">
    <property type="protein sequence ID" value="KAH7367027.1"/>
    <property type="molecule type" value="Genomic_DNA"/>
</dbReference>
<comment type="caution">
    <text evidence="1">The sequence shown here is derived from an EMBL/GenBank/DDBJ whole genome shotgun (WGS) entry which is preliminary data.</text>
</comment>
<organism evidence="1 2">
    <name type="scientific">Plectosphaerella cucumerina</name>
    <dbReference type="NCBI Taxonomy" id="40658"/>
    <lineage>
        <taxon>Eukaryota</taxon>
        <taxon>Fungi</taxon>
        <taxon>Dikarya</taxon>
        <taxon>Ascomycota</taxon>
        <taxon>Pezizomycotina</taxon>
        <taxon>Sordariomycetes</taxon>
        <taxon>Hypocreomycetidae</taxon>
        <taxon>Glomerellales</taxon>
        <taxon>Plectosphaerellaceae</taxon>
        <taxon>Plectosphaerella</taxon>
    </lineage>
</organism>
<reference evidence="1" key="1">
    <citation type="journal article" date="2021" name="Nat. Commun.">
        <title>Genetic determinants of endophytism in the Arabidopsis root mycobiome.</title>
        <authorList>
            <person name="Mesny F."/>
            <person name="Miyauchi S."/>
            <person name="Thiergart T."/>
            <person name="Pickel B."/>
            <person name="Atanasova L."/>
            <person name="Karlsson M."/>
            <person name="Huettel B."/>
            <person name="Barry K.W."/>
            <person name="Haridas S."/>
            <person name="Chen C."/>
            <person name="Bauer D."/>
            <person name="Andreopoulos W."/>
            <person name="Pangilinan J."/>
            <person name="LaButti K."/>
            <person name="Riley R."/>
            <person name="Lipzen A."/>
            <person name="Clum A."/>
            <person name="Drula E."/>
            <person name="Henrissat B."/>
            <person name="Kohler A."/>
            <person name="Grigoriev I.V."/>
            <person name="Martin F.M."/>
            <person name="Hacquard S."/>
        </authorList>
    </citation>
    <scope>NUCLEOTIDE SEQUENCE</scope>
    <source>
        <strain evidence="1">MPI-CAGE-AT-0016</strain>
    </source>
</reference>
<evidence type="ECO:0000313" key="2">
    <source>
        <dbReference type="Proteomes" id="UP000813385"/>
    </source>
</evidence>